<feature type="transmembrane region" description="Helical" evidence="1">
    <location>
        <begin position="20"/>
        <end position="38"/>
    </location>
</feature>
<keyword evidence="1" id="KW-0812">Transmembrane</keyword>
<evidence type="ECO:0000313" key="4">
    <source>
        <dbReference type="Proteomes" id="UP001193501"/>
    </source>
</evidence>
<evidence type="ECO:0000313" key="3">
    <source>
        <dbReference type="EMBL" id="NBZ89979.1"/>
    </source>
</evidence>
<protein>
    <submittedName>
        <fullName evidence="3">Pilus assembly protein</fullName>
    </submittedName>
</protein>
<comment type="caution">
    <text evidence="3">The sequence shown here is derived from an EMBL/GenBank/DDBJ whole genome shotgun (WGS) entry which is preliminary data.</text>
</comment>
<dbReference type="Proteomes" id="UP001193501">
    <property type="component" value="Unassembled WGS sequence"/>
</dbReference>
<dbReference type="EMBL" id="JAABNR010000042">
    <property type="protein sequence ID" value="NBZ89979.1"/>
    <property type="molecule type" value="Genomic_DNA"/>
</dbReference>
<keyword evidence="4" id="KW-1185">Reference proteome</keyword>
<dbReference type="AlphaFoldDB" id="A0AAE4YDC1"/>
<keyword evidence="1" id="KW-0472">Membrane</keyword>
<proteinExistence type="predicted"/>
<dbReference type="InterPro" id="IPR012495">
    <property type="entry name" value="TadE-like_dom"/>
</dbReference>
<evidence type="ECO:0000256" key="1">
    <source>
        <dbReference type="SAM" id="Phobius"/>
    </source>
</evidence>
<dbReference type="RefSeq" id="WP_168776768.1">
    <property type="nucleotide sequence ID" value="NZ_JAABNR010000042.1"/>
</dbReference>
<name>A0AAE4YDC1_9RHOB</name>
<evidence type="ECO:0000259" key="2">
    <source>
        <dbReference type="Pfam" id="PF07811"/>
    </source>
</evidence>
<gene>
    <name evidence="3" type="ORF">GV832_20545</name>
</gene>
<keyword evidence="1" id="KW-1133">Transmembrane helix</keyword>
<feature type="domain" description="TadE-like" evidence="2">
    <location>
        <begin position="17"/>
        <end position="57"/>
    </location>
</feature>
<accession>A0AAE4YDC1</accession>
<dbReference type="Pfam" id="PF07811">
    <property type="entry name" value="TadE"/>
    <property type="match status" value="1"/>
</dbReference>
<organism evidence="3 4">
    <name type="scientific">Stagnihabitans tardus</name>
    <dbReference type="NCBI Taxonomy" id="2699202"/>
    <lineage>
        <taxon>Bacteria</taxon>
        <taxon>Pseudomonadati</taxon>
        <taxon>Pseudomonadota</taxon>
        <taxon>Alphaproteobacteria</taxon>
        <taxon>Rhodobacterales</taxon>
        <taxon>Paracoccaceae</taxon>
        <taxon>Stagnihabitans</taxon>
    </lineage>
</organism>
<reference evidence="3" key="1">
    <citation type="submission" date="2020-01" db="EMBL/GenBank/DDBJ databases">
        <authorList>
            <person name="Chen W.-M."/>
        </authorList>
    </citation>
    <scope>NUCLEOTIDE SEQUENCE</scope>
    <source>
        <strain evidence="3">CYK-10</strain>
    </source>
</reference>
<sequence length="177" mass="19774">MSKFFPRLRKLWRREDGVAAMEFVLMVPVLLAVFMSAFECGLLMTRSILLEHAVDVTMRELRLGHYGNVTNALLKDEICRRTIIFGNCDRNITVQLDRISQTTWAIPTPPPTCVNSNDDAEPVVSMNVGQDNDLMLVRVCVSLPAIFPGMGLAMNLPQDEMGNYALVARTAFVVEPS</sequence>